<protein>
    <submittedName>
        <fullName evidence="2">Uncharacterized protein</fullName>
    </submittedName>
</protein>
<keyword evidence="1" id="KW-1133">Transmembrane helix</keyword>
<keyword evidence="1" id="KW-0472">Membrane</keyword>
<dbReference type="EMBL" id="AOIV01000045">
    <property type="protein sequence ID" value="ELZ26269.1"/>
    <property type="molecule type" value="Genomic_DNA"/>
</dbReference>
<evidence type="ECO:0000256" key="1">
    <source>
        <dbReference type="SAM" id="Phobius"/>
    </source>
</evidence>
<dbReference type="Proteomes" id="UP000011513">
    <property type="component" value="Unassembled WGS sequence"/>
</dbReference>
<name>M0CWJ6_HALPD</name>
<feature type="transmembrane region" description="Helical" evidence="1">
    <location>
        <begin position="12"/>
        <end position="37"/>
    </location>
</feature>
<sequence>MMLLLQASAEPFPIMETGATILIVGILMTVGWLLYLYR</sequence>
<comment type="caution">
    <text evidence="2">The sequence shown here is derived from an EMBL/GenBank/DDBJ whole genome shotgun (WGS) entry which is preliminary data.</text>
</comment>
<reference evidence="2 3" key="1">
    <citation type="journal article" date="2014" name="PLoS Genet.">
        <title>Phylogenetically driven sequencing of extremely halophilic archaea reveals strategies for static and dynamic osmo-response.</title>
        <authorList>
            <person name="Becker E.A."/>
            <person name="Seitzer P.M."/>
            <person name="Tritt A."/>
            <person name="Larsen D."/>
            <person name="Krusor M."/>
            <person name="Yao A.I."/>
            <person name="Wu D."/>
            <person name="Madern D."/>
            <person name="Eisen J.A."/>
            <person name="Darling A.E."/>
            <person name="Facciotti M.T."/>
        </authorList>
    </citation>
    <scope>NUCLEOTIDE SEQUENCE [LARGE SCALE GENOMIC DNA]</scope>
    <source>
        <strain evidence="2 3">JCM 14848</strain>
    </source>
</reference>
<gene>
    <name evidence="2" type="ORF">C474_21271</name>
</gene>
<evidence type="ECO:0000313" key="3">
    <source>
        <dbReference type="Proteomes" id="UP000011513"/>
    </source>
</evidence>
<evidence type="ECO:0000313" key="2">
    <source>
        <dbReference type="EMBL" id="ELZ26269.1"/>
    </source>
</evidence>
<accession>M0CWJ6</accession>
<proteinExistence type="predicted"/>
<organism evidence="2 3">
    <name type="scientific">Halogeometricum pallidum JCM 14848</name>
    <dbReference type="NCBI Taxonomy" id="1227487"/>
    <lineage>
        <taxon>Archaea</taxon>
        <taxon>Methanobacteriati</taxon>
        <taxon>Methanobacteriota</taxon>
        <taxon>Stenosarchaea group</taxon>
        <taxon>Halobacteria</taxon>
        <taxon>Halobacteriales</taxon>
        <taxon>Haloferacaceae</taxon>
        <taxon>Halogeometricum</taxon>
    </lineage>
</organism>
<keyword evidence="3" id="KW-1185">Reference proteome</keyword>
<keyword evidence="1" id="KW-0812">Transmembrane</keyword>
<dbReference type="InParanoid" id="M0CWJ6"/>
<dbReference type="AlphaFoldDB" id="M0CWJ6"/>